<dbReference type="Proteomes" id="UP000706124">
    <property type="component" value="Unassembled WGS sequence"/>
</dbReference>
<evidence type="ECO:0000313" key="2">
    <source>
        <dbReference type="EMBL" id="KAG5933418.1"/>
    </source>
</evidence>
<accession>A0A9P7M8N1</accession>
<name>A0A9P7M8N1_9HYPO</name>
<sequence>MAGSPYRFIVIVSSALEPSCHFLGLEQGFYGEFDGGQEEGPAGTSGEAQVDSRYLG</sequence>
<evidence type="ECO:0000256" key="1">
    <source>
        <dbReference type="SAM" id="MobiDB-lite"/>
    </source>
</evidence>
<proteinExistence type="predicted"/>
<comment type="caution">
    <text evidence="2">The sequence shown here is derived from an EMBL/GenBank/DDBJ whole genome shotgun (WGS) entry which is preliminary data.</text>
</comment>
<evidence type="ECO:0000313" key="3">
    <source>
        <dbReference type="Proteomes" id="UP000706124"/>
    </source>
</evidence>
<protein>
    <submittedName>
        <fullName evidence="2">Uncharacterized protein</fullName>
    </submittedName>
</protein>
<gene>
    <name evidence="2" type="ORF">E4U60_004495</name>
</gene>
<dbReference type="EMBL" id="SRPO01000372">
    <property type="protein sequence ID" value="KAG5933418.1"/>
    <property type="molecule type" value="Genomic_DNA"/>
</dbReference>
<organism evidence="2 3">
    <name type="scientific">Claviceps pazoutovae</name>
    <dbReference type="NCBI Taxonomy" id="1649127"/>
    <lineage>
        <taxon>Eukaryota</taxon>
        <taxon>Fungi</taxon>
        <taxon>Dikarya</taxon>
        <taxon>Ascomycota</taxon>
        <taxon>Pezizomycotina</taxon>
        <taxon>Sordariomycetes</taxon>
        <taxon>Hypocreomycetidae</taxon>
        <taxon>Hypocreales</taxon>
        <taxon>Clavicipitaceae</taxon>
        <taxon>Claviceps</taxon>
    </lineage>
</organism>
<keyword evidence="3" id="KW-1185">Reference proteome</keyword>
<reference evidence="2 3" key="1">
    <citation type="journal article" date="2020" name="bioRxiv">
        <title>Whole genome comparisons of ergot fungi reveals the divergence and evolution of species within the genus Claviceps are the result of varying mechanisms driving genome evolution and host range expansion.</title>
        <authorList>
            <person name="Wyka S.A."/>
            <person name="Mondo S.J."/>
            <person name="Liu M."/>
            <person name="Dettman J."/>
            <person name="Nalam V."/>
            <person name="Broders K.D."/>
        </authorList>
    </citation>
    <scope>NUCLEOTIDE SEQUENCE [LARGE SCALE GENOMIC DNA]</scope>
    <source>
        <strain evidence="2 3">CCC 1485</strain>
    </source>
</reference>
<dbReference type="AlphaFoldDB" id="A0A9P7M8N1"/>
<feature type="region of interest" description="Disordered" evidence="1">
    <location>
        <begin position="33"/>
        <end position="56"/>
    </location>
</feature>